<evidence type="ECO:0000313" key="4">
    <source>
        <dbReference type="Proteomes" id="UP000297295"/>
    </source>
</evidence>
<feature type="compositionally biased region" description="Basic residues" evidence="1">
    <location>
        <begin position="172"/>
        <end position="181"/>
    </location>
</feature>
<organism evidence="3 4">
    <name type="scientific">Methanolobus halotolerans</name>
    <dbReference type="NCBI Taxonomy" id="2052935"/>
    <lineage>
        <taxon>Archaea</taxon>
        <taxon>Methanobacteriati</taxon>
        <taxon>Methanobacteriota</taxon>
        <taxon>Stenosarchaea group</taxon>
        <taxon>Methanomicrobia</taxon>
        <taxon>Methanosarcinales</taxon>
        <taxon>Methanosarcinaceae</taxon>
        <taxon>Methanolobus</taxon>
    </lineage>
</organism>
<feature type="domain" description="PRC-barrel" evidence="2">
    <location>
        <begin position="4"/>
        <end position="82"/>
    </location>
</feature>
<keyword evidence="4" id="KW-1185">Reference proteome</keyword>
<dbReference type="PANTHER" id="PTHR36505:SF1">
    <property type="entry name" value="BLR1072 PROTEIN"/>
    <property type="match status" value="1"/>
</dbReference>
<evidence type="ECO:0000259" key="2">
    <source>
        <dbReference type="Pfam" id="PF05239"/>
    </source>
</evidence>
<evidence type="ECO:0000256" key="1">
    <source>
        <dbReference type="SAM" id="MobiDB-lite"/>
    </source>
</evidence>
<feature type="region of interest" description="Disordered" evidence="1">
    <location>
        <begin position="129"/>
        <end position="181"/>
    </location>
</feature>
<dbReference type="Gene3D" id="2.30.30.240">
    <property type="entry name" value="PRC-barrel domain"/>
    <property type="match status" value="1"/>
</dbReference>
<dbReference type="Pfam" id="PF05239">
    <property type="entry name" value="PRC"/>
    <property type="match status" value="1"/>
</dbReference>
<dbReference type="SUPFAM" id="SSF50346">
    <property type="entry name" value="PRC-barrel domain"/>
    <property type="match status" value="1"/>
</dbReference>
<dbReference type="InterPro" id="IPR027275">
    <property type="entry name" value="PRC-brl_dom"/>
</dbReference>
<feature type="compositionally biased region" description="Basic and acidic residues" evidence="1">
    <location>
        <begin position="129"/>
        <end position="141"/>
    </location>
</feature>
<protein>
    <submittedName>
        <fullName evidence="3">Photosystem reaction center subunit H</fullName>
    </submittedName>
</protein>
<dbReference type="AlphaFoldDB" id="A0A4E0QSS9"/>
<dbReference type="InterPro" id="IPR011033">
    <property type="entry name" value="PRC_barrel-like_sf"/>
</dbReference>
<reference evidence="3 4" key="1">
    <citation type="submission" date="2017-11" db="EMBL/GenBank/DDBJ databases">
        <title>Isolation and Characterization of Methanogenic Archaea from Saline Meromictic Lake at Siberia.</title>
        <authorList>
            <person name="Shen Y."/>
            <person name="Huang H.-H."/>
            <person name="Lai M.-C."/>
            <person name="Chen S.-C."/>
        </authorList>
    </citation>
    <scope>NUCLEOTIDE SEQUENCE [LARGE SCALE GENOMIC DNA]</scope>
    <source>
        <strain evidence="3 4">SY-01</strain>
    </source>
</reference>
<name>A0A4E0QSS9_9EURY</name>
<gene>
    <name evidence="3" type="ORF">CUN85_04355</name>
</gene>
<dbReference type="RefSeq" id="WP_135389089.1">
    <property type="nucleotide sequence ID" value="NZ_PGGK01000003.1"/>
</dbReference>
<dbReference type="OrthoDB" id="139204at2157"/>
<dbReference type="Proteomes" id="UP000297295">
    <property type="component" value="Unassembled WGS sequence"/>
</dbReference>
<dbReference type="EMBL" id="PGGK01000003">
    <property type="protein sequence ID" value="TGC10708.1"/>
    <property type="molecule type" value="Genomic_DNA"/>
</dbReference>
<evidence type="ECO:0000313" key="3">
    <source>
        <dbReference type="EMBL" id="TGC10708.1"/>
    </source>
</evidence>
<accession>A0A4E0QSS9</accession>
<comment type="caution">
    <text evidence="3">The sequence shown here is derived from an EMBL/GenBank/DDBJ whole genome shotgun (WGS) entry which is preliminary data.</text>
</comment>
<proteinExistence type="predicted"/>
<sequence>MVVPDMFSASSLEGDKIVNDKGEDLGSIKDIVIDITNNSVAYVVISFGGFMGVADKLFGVPIEALRKMPGKKDTFILNMDKERLKDAPGFDKDKWPGISGEAPIDYAECIYGYYGYACPYEGTEVLGESERTQDRSLEEPSGRTIEGLGGIREGGRTVEGLGGIHEEGRTLKSPRKRTERK</sequence>
<dbReference type="PANTHER" id="PTHR36505">
    <property type="entry name" value="BLR1072 PROTEIN"/>
    <property type="match status" value="1"/>
</dbReference>